<evidence type="ECO:0000313" key="2">
    <source>
        <dbReference type="Proteomes" id="UP000075243"/>
    </source>
</evidence>
<protein>
    <recommendedName>
        <fullName evidence="3">Reverse transcriptase domain-containing protein</fullName>
    </recommendedName>
</protein>
<name>A0A151RML5_CAJCA</name>
<feature type="non-terminal residue" evidence="1">
    <location>
        <position position="1"/>
    </location>
</feature>
<dbReference type="Proteomes" id="UP000075243">
    <property type="component" value="Unassembled WGS sequence"/>
</dbReference>
<dbReference type="EMBL" id="KQ483652">
    <property type="protein sequence ID" value="KYP43809.1"/>
    <property type="molecule type" value="Genomic_DNA"/>
</dbReference>
<proteinExistence type="predicted"/>
<dbReference type="Gramene" id="C.cajan_35308.t">
    <property type="protein sequence ID" value="C.cajan_35308.t"/>
    <property type="gene ID" value="C.cajan_35308"/>
</dbReference>
<evidence type="ECO:0008006" key="3">
    <source>
        <dbReference type="Google" id="ProtNLM"/>
    </source>
</evidence>
<gene>
    <name evidence="1" type="ORF">KK1_034728</name>
</gene>
<evidence type="ECO:0000313" key="1">
    <source>
        <dbReference type="EMBL" id="KYP43809.1"/>
    </source>
</evidence>
<accession>A0A151RML5</accession>
<reference evidence="1" key="1">
    <citation type="journal article" date="2012" name="Nat. Biotechnol.">
        <title>Draft genome sequence of pigeonpea (Cajanus cajan), an orphan legume crop of resource-poor farmers.</title>
        <authorList>
            <person name="Varshney R.K."/>
            <person name="Chen W."/>
            <person name="Li Y."/>
            <person name="Bharti A.K."/>
            <person name="Saxena R.K."/>
            <person name="Schlueter J.A."/>
            <person name="Donoghue M.T."/>
            <person name="Azam S."/>
            <person name="Fan G."/>
            <person name="Whaley A.M."/>
            <person name="Farmer A.D."/>
            <person name="Sheridan J."/>
            <person name="Iwata A."/>
            <person name="Tuteja R."/>
            <person name="Penmetsa R.V."/>
            <person name="Wu W."/>
            <person name="Upadhyaya H.D."/>
            <person name="Yang S.P."/>
            <person name="Shah T."/>
            <person name="Saxena K.B."/>
            <person name="Michael T."/>
            <person name="McCombie W.R."/>
            <person name="Yang B."/>
            <person name="Zhang G."/>
            <person name="Yang H."/>
            <person name="Wang J."/>
            <person name="Spillane C."/>
            <person name="Cook D.R."/>
            <person name="May G.D."/>
            <person name="Xu X."/>
            <person name="Jackson S.A."/>
        </authorList>
    </citation>
    <scope>NUCLEOTIDE SEQUENCE [LARGE SCALE GENOMIC DNA]</scope>
</reference>
<organism evidence="1 2">
    <name type="scientific">Cajanus cajan</name>
    <name type="common">Pigeon pea</name>
    <name type="synonym">Cajanus indicus</name>
    <dbReference type="NCBI Taxonomy" id="3821"/>
    <lineage>
        <taxon>Eukaryota</taxon>
        <taxon>Viridiplantae</taxon>
        <taxon>Streptophyta</taxon>
        <taxon>Embryophyta</taxon>
        <taxon>Tracheophyta</taxon>
        <taxon>Spermatophyta</taxon>
        <taxon>Magnoliopsida</taxon>
        <taxon>eudicotyledons</taxon>
        <taxon>Gunneridae</taxon>
        <taxon>Pentapetalae</taxon>
        <taxon>rosids</taxon>
        <taxon>fabids</taxon>
        <taxon>Fabales</taxon>
        <taxon>Fabaceae</taxon>
        <taxon>Papilionoideae</taxon>
        <taxon>50 kb inversion clade</taxon>
        <taxon>NPAAA clade</taxon>
        <taxon>indigoferoid/millettioid clade</taxon>
        <taxon>Phaseoleae</taxon>
        <taxon>Cajanus</taxon>
    </lineage>
</organism>
<keyword evidence="2" id="KW-1185">Reference proteome</keyword>
<dbReference type="AlphaFoldDB" id="A0A151RML5"/>
<sequence length="109" mass="12743">INPTKLACKVRVAFHLMHDNVIVVQEFFHSMRQAWMTIRINPEKAYDRLNWIFIKDTLLHIGSASNFVDIIWKCIADQRLAFANDLLIDAKASESQTKSYFTCFHFILP</sequence>